<dbReference type="AlphaFoldDB" id="A0AAD9QRV1"/>
<keyword evidence="13" id="KW-1185">Reference proteome</keyword>
<evidence type="ECO:0000256" key="7">
    <source>
        <dbReference type="ARBA" id="ARBA00023125"/>
    </source>
</evidence>
<gene>
    <name evidence="12" type="ORF">P5673_010283</name>
</gene>
<dbReference type="InterPro" id="IPR036590">
    <property type="entry name" value="SRAP-like"/>
</dbReference>
<evidence type="ECO:0000256" key="3">
    <source>
        <dbReference type="ARBA" id="ARBA00022670"/>
    </source>
</evidence>
<evidence type="ECO:0000256" key="6">
    <source>
        <dbReference type="ARBA" id="ARBA00023124"/>
    </source>
</evidence>
<comment type="similarity">
    <text evidence="1">Belongs to the SOS response-associated peptidase family.</text>
</comment>
<name>A0AAD9QRV1_ACRCE</name>
<comment type="caution">
    <text evidence="12">The sequence shown here is derived from an EMBL/GenBank/DDBJ whole genome shotgun (WGS) entry which is preliminary data.</text>
</comment>
<dbReference type="EMBL" id="JARQWQ010000018">
    <property type="protein sequence ID" value="KAK2565971.1"/>
    <property type="molecule type" value="Genomic_DNA"/>
</dbReference>
<organism evidence="12 13">
    <name type="scientific">Acropora cervicornis</name>
    <name type="common">Staghorn coral</name>
    <dbReference type="NCBI Taxonomy" id="6130"/>
    <lineage>
        <taxon>Eukaryota</taxon>
        <taxon>Metazoa</taxon>
        <taxon>Cnidaria</taxon>
        <taxon>Anthozoa</taxon>
        <taxon>Hexacorallia</taxon>
        <taxon>Scleractinia</taxon>
        <taxon>Astrocoeniina</taxon>
        <taxon>Acroporidae</taxon>
        <taxon>Acropora</taxon>
    </lineage>
</organism>
<evidence type="ECO:0000313" key="12">
    <source>
        <dbReference type="EMBL" id="KAK2565971.1"/>
    </source>
</evidence>
<evidence type="ECO:0000256" key="8">
    <source>
        <dbReference type="ARBA" id="ARBA00023239"/>
    </source>
</evidence>
<keyword evidence="3" id="KW-0645">Protease</keyword>
<dbReference type="Gene3D" id="3.90.1680.10">
    <property type="entry name" value="SOS response associated peptidase-like"/>
    <property type="match status" value="1"/>
</dbReference>
<dbReference type="PANTHER" id="PTHR13604">
    <property type="entry name" value="DC12-RELATED"/>
    <property type="match status" value="1"/>
</dbReference>
<evidence type="ECO:0000313" key="13">
    <source>
        <dbReference type="Proteomes" id="UP001249851"/>
    </source>
</evidence>
<proteinExistence type="inferred from homology"/>
<keyword evidence="4" id="KW-0227">DNA damage</keyword>
<sequence length="309" mass="35413">MCGRTACTLGCDEFPKACRYTGKDGKTQEPQWSDGGKYFPSHNISPQSYTPVLVSSQHFIDGTSEALPERILQPMKWGLVPSWHRGDPKEFTYNMSNARSDTLLDKKSFKFFEWQNLKGGKKQPYFIHFKSMEPKKGESIIQKYDSEDVYVKKEDSAEARGTKRLLAMAGLFDHWKAPKDSSSEDKDLFSYTIITVDSTDTFKWLHHRMPAVLDGEEEIRQWLDYGEVPWKEAMNLVAPKDCLEWYPVSTVVNNSRNKSPDCIKPIDLSKQEKPAAGTLFSYFKRSPTKAEKSIIDELALAPKKPKFEQ</sequence>
<dbReference type="GO" id="GO:0016829">
    <property type="term" value="F:lyase activity"/>
    <property type="evidence" value="ECO:0007669"/>
    <property type="project" value="UniProtKB-KW"/>
</dbReference>
<dbReference type="GO" id="GO:0003697">
    <property type="term" value="F:single-stranded DNA binding"/>
    <property type="evidence" value="ECO:0007669"/>
    <property type="project" value="InterPro"/>
</dbReference>
<dbReference type="PANTHER" id="PTHR13604:SF0">
    <property type="entry name" value="ABASIC SITE PROCESSING PROTEIN HMCES"/>
    <property type="match status" value="1"/>
</dbReference>
<evidence type="ECO:0000256" key="5">
    <source>
        <dbReference type="ARBA" id="ARBA00022801"/>
    </source>
</evidence>
<reference evidence="12" key="2">
    <citation type="journal article" date="2023" name="Science">
        <title>Genomic signatures of disease resistance in endangered staghorn corals.</title>
        <authorList>
            <person name="Vollmer S.V."/>
            <person name="Selwyn J.D."/>
            <person name="Despard B.A."/>
            <person name="Roesel C.L."/>
        </authorList>
    </citation>
    <scope>NUCLEOTIDE SEQUENCE</scope>
    <source>
        <strain evidence="12">K2</strain>
    </source>
</reference>
<keyword evidence="7" id="KW-0238">DNA-binding</keyword>
<evidence type="ECO:0000256" key="11">
    <source>
        <dbReference type="ARBA" id="ARBA00031130"/>
    </source>
</evidence>
<dbReference type="SUPFAM" id="SSF143081">
    <property type="entry name" value="BB1717-like"/>
    <property type="match status" value="1"/>
</dbReference>
<keyword evidence="5" id="KW-0378">Hydrolase</keyword>
<evidence type="ECO:0000256" key="1">
    <source>
        <dbReference type="ARBA" id="ARBA00008136"/>
    </source>
</evidence>
<keyword evidence="8" id="KW-0456">Lyase</keyword>
<evidence type="ECO:0000256" key="2">
    <source>
        <dbReference type="ARBA" id="ARBA00015888"/>
    </source>
</evidence>
<keyword evidence="6" id="KW-0190">Covalent protein-DNA linkage</keyword>
<reference evidence="12" key="1">
    <citation type="journal article" date="2023" name="G3 (Bethesda)">
        <title>Whole genome assembly and annotation of the endangered Caribbean coral Acropora cervicornis.</title>
        <authorList>
            <person name="Selwyn J.D."/>
            <person name="Vollmer S.V."/>
        </authorList>
    </citation>
    <scope>NUCLEOTIDE SEQUENCE</scope>
    <source>
        <strain evidence="12">K2</strain>
    </source>
</reference>
<evidence type="ECO:0000256" key="10">
    <source>
        <dbReference type="ARBA" id="ARBA00030898"/>
    </source>
</evidence>
<protein>
    <recommendedName>
        <fullName evidence="2">Abasic site processing protein HMCES</fullName>
    </recommendedName>
    <alternativeName>
        <fullName evidence="9">Embryonic stem cell-specific 5-hydroxymethylcytosine-binding protein</fullName>
    </alternativeName>
    <alternativeName>
        <fullName evidence="10">Peptidase HMCES</fullName>
    </alternativeName>
    <alternativeName>
        <fullName evidence="11">SRAP domain-containing protein 1</fullName>
    </alternativeName>
</protein>
<dbReference type="GO" id="GO:0008233">
    <property type="term" value="F:peptidase activity"/>
    <property type="evidence" value="ECO:0007669"/>
    <property type="project" value="UniProtKB-KW"/>
</dbReference>
<dbReference type="InterPro" id="IPR003738">
    <property type="entry name" value="SRAP"/>
</dbReference>
<evidence type="ECO:0000256" key="4">
    <source>
        <dbReference type="ARBA" id="ARBA00022763"/>
    </source>
</evidence>
<dbReference type="GO" id="GO:0106300">
    <property type="term" value="P:protein-DNA covalent cross-linking repair"/>
    <property type="evidence" value="ECO:0007669"/>
    <property type="project" value="InterPro"/>
</dbReference>
<accession>A0AAD9QRV1</accession>
<dbReference type="GO" id="GO:0006508">
    <property type="term" value="P:proteolysis"/>
    <property type="evidence" value="ECO:0007669"/>
    <property type="project" value="UniProtKB-KW"/>
</dbReference>
<dbReference type="Proteomes" id="UP001249851">
    <property type="component" value="Unassembled WGS sequence"/>
</dbReference>
<evidence type="ECO:0000256" key="9">
    <source>
        <dbReference type="ARBA" id="ARBA00030390"/>
    </source>
</evidence>
<dbReference type="Pfam" id="PF02586">
    <property type="entry name" value="SRAP"/>
    <property type="match status" value="1"/>
</dbReference>